<dbReference type="EMBL" id="BK014727">
    <property type="protein sequence ID" value="DAD72950.1"/>
    <property type="molecule type" value="Genomic_DNA"/>
</dbReference>
<sequence length="291" mass="33911">MENIQNFMCIYMYKLEENLIEHKNDLIEVSFQSDEANTDRPLKEYLKKHIEETFSSIPNDTDIISLCFEESTYTDIQTIKQIQVNRVLLPEDISDELKETIKASKSGVYTNPDLYLELKLGDELSYESIELKSTKNDSIPGSSIQQIVPEEWVIFIKHSGKSISISTGQYIHAINSKMQFPDRSPRPQVSFKAMSTWNKNNRSVNSNELCYEKDDDDNNKRALISDWQDVLSQRWIDVLFNATSTKVNEPWFNNNMRKFILSFLEKYEILTDAEKKAFKEKVQSLILTDTE</sequence>
<protein>
    <submittedName>
        <fullName evidence="1">Uncharacterized protein</fullName>
    </submittedName>
</protein>
<name>A0A8S5LSK5_9CAUD</name>
<organism evidence="1">
    <name type="scientific">Siphoviridae sp. ctMAv2</name>
    <dbReference type="NCBI Taxonomy" id="2826258"/>
    <lineage>
        <taxon>Viruses</taxon>
        <taxon>Duplodnaviria</taxon>
        <taxon>Heunggongvirae</taxon>
        <taxon>Uroviricota</taxon>
        <taxon>Caudoviricetes</taxon>
    </lineage>
</organism>
<evidence type="ECO:0000313" key="1">
    <source>
        <dbReference type="EMBL" id="DAD72950.1"/>
    </source>
</evidence>
<accession>A0A8S5LSK5</accession>
<proteinExistence type="predicted"/>
<reference evidence="1" key="1">
    <citation type="journal article" date="2021" name="Proc. Natl. Acad. Sci. U.S.A.">
        <title>A Catalog of Tens of Thousands of Viruses from Human Metagenomes Reveals Hidden Associations with Chronic Diseases.</title>
        <authorList>
            <person name="Tisza M.J."/>
            <person name="Buck C.B."/>
        </authorList>
    </citation>
    <scope>NUCLEOTIDE SEQUENCE</scope>
    <source>
        <strain evidence="1">CtMAv2</strain>
    </source>
</reference>